<evidence type="ECO:0000256" key="5">
    <source>
        <dbReference type="ARBA" id="ARBA00023242"/>
    </source>
</evidence>
<dbReference type="InterPro" id="IPR012337">
    <property type="entry name" value="RNaseH-like_sf"/>
</dbReference>
<dbReference type="GO" id="GO:0008270">
    <property type="term" value="F:zinc ion binding"/>
    <property type="evidence" value="ECO:0007669"/>
    <property type="project" value="UniProtKB-KW"/>
</dbReference>
<name>A0A1X7VAT2_AMPQE</name>
<organism evidence="6">
    <name type="scientific">Amphimedon queenslandica</name>
    <name type="common">Sponge</name>
    <dbReference type="NCBI Taxonomy" id="400682"/>
    <lineage>
        <taxon>Eukaryota</taxon>
        <taxon>Metazoa</taxon>
        <taxon>Porifera</taxon>
        <taxon>Demospongiae</taxon>
        <taxon>Heteroscleromorpha</taxon>
        <taxon>Haplosclerida</taxon>
        <taxon>Niphatidae</taxon>
        <taxon>Amphimedon</taxon>
    </lineage>
</organism>
<proteinExistence type="predicted"/>
<evidence type="ECO:0000313" key="6">
    <source>
        <dbReference type="EnsemblMetazoa" id="Aqu2.1.36854_001"/>
    </source>
</evidence>
<reference evidence="6" key="1">
    <citation type="submission" date="2017-05" db="UniProtKB">
        <authorList>
            <consortium name="EnsemblMetazoa"/>
        </authorList>
    </citation>
    <scope>IDENTIFICATION</scope>
</reference>
<dbReference type="SUPFAM" id="SSF53098">
    <property type="entry name" value="Ribonuclease H-like"/>
    <property type="match status" value="1"/>
</dbReference>
<dbReference type="SUPFAM" id="SSF140996">
    <property type="entry name" value="Hermes dimerisation domain"/>
    <property type="match status" value="1"/>
</dbReference>
<dbReference type="PANTHER" id="PTHR46481">
    <property type="entry name" value="ZINC FINGER BED DOMAIN-CONTAINING PROTEIN 4"/>
    <property type="match status" value="1"/>
</dbReference>
<protein>
    <recommendedName>
        <fullName evidence="7">HAT C-terminal dimerisation domain-containing protein</fullName>
    </recommendedName>
</protein>
<dbReference type="PANTHER" id="PTHR46481:SF10">
    <property type="entry name" value="ZINC FINGER BED DOMAIN-CONTAINING PROTEIN 39"/>
    <property type="match status" value="1"/>
</dbReference>
<accession>A0A1X7VAT2</accession>
<dbReference type="GO" id="GO:0005634">
    <property type="term" value="C:nucleus"/>
    <property type="evidence" value="ECO:0007669"/>
    <property type="project" value="UniProtKB-SubCell"/>
</dbReference>
<dbReference type="InParanoid" id="A0A1X7VAT2"/>
<dbReference type="OrthoDB" id="10057873at2759"/>
<dbReference type="AlphaFoldDB" id="A0A1X7VAT2"/>
<evidence type="ECO:0000256" key="1">
    <source>
        <dbReference type="ARBA" id="ARBA00004123"/>
    </source>
</evidence>
<keyword evidence="5" id="KW-0539">Nucleus</keyword>
<evidence type="ECO:0000256" key="2">
    <source>
        <dbReference type="ARBA" id="ARBA00022723"/>
    </source>
</evidence>
<evidence type="ECO:0000256" key="4">
    <source>
        <dbReference type="ARBA" id="ARBA00022833"/>
    </source>
</evidence>
<dbReference type="InterPro" id="IPR052035">
    <property type="entry name" value="ZnF_BED_domain_contain"/>
</dbReference>
<dbReference type="EnsemblMetazoa" id="Aqu2.1.36854_001">
    <property type="protein sequence ID" value="Aqu2.1.36854_001"/>
    <property type="gene ID" value="Aqu2.1.36854"/>
</dbReference>
<evidence type="ECO:0000256" key="3">
    <source>
        <dbReference type="ARBA" id="ARBA00022771"/>
    </source>
</evidence>
<keyword evidence="3" id="KW-0863">Zinc-finger</keyword>
<keyword evidence="4" id="KW-0862">Zinc</keyword>
<comment type="subcellular location">
    <subcellularLocation>
        <location evidence="1">Nucleus</location>
    </subcellularLocation>
</comment>
<dbReference type="eggNOG" id="KOG1121">
    <property type="taxonomic scope" value="Eukaryota"/>
</dbReference>
<sequence length="257" mass="29083">MVVKDLRPSSIVESEGFKDLLEVLDPRYTIVSRQYLQYSLIPKQVSETVAKIKLSLQDTRFCSVTLDIWSSRRMHAYLGVACHILINWEIVSYLLACRQIFGAHTGENILADFKDIAGDFQIKPKIFKAITDNASNMKKAFQPISLPGFVLVDSDESEDEDDDSESLGISIEECEEQDQLDVLDNLERISCFAHTLQLCIKDGITASRQVTKAIAKVAHIVNHVKKSTKATEKLESLFKKTLISKNETRWNSQLKMV</sequence>
<evidence type="ECO:0008006" key="7">
    <source>
        <dbReference type="Google" id="ProtNLM"/>
    </source>
</evidence>
<keyword evidence="2" id="KW-0479">Metal-binding</keyword>